<proteinExistence type="predicted"/>
<dbReference type="EMBL" id="JBICBT010001034">
    <property type="protein sequence ID" value="KAL3086759.1"/>
    <property type="molecule type" value="Genomic_DNA"/>
</dbReference>
<keyword evidence="4" id="KW-1185">Reference proteome</keyword>
<evidence type="ECO:0000256" key="1">
    <source>
        <dbReference type="SAM" id="MobiDB-lite"/>
    </source>
</evidence>
<feature type="chain" id="PRO_5044741432" description="Transmembrane protein" evidence="2">
    <location>
        <begin position="26"/>
        <end position="116"/>
    </location>
</feature>
<accession>A0ABD2J838</accession>
<sequence>MRISPTQFVSIFSLFLLIFVALSSARRPKAFTRTKYTSVDTHRSQHKSKLFHEVKRPNKHIKMRKTNRRLVQTERQVKYSAKFIPSSKEEENGRKNGHEADDLEEREKEVPKWANE</sequence>
<comment type="caution">
    <text evidence="3">The sequence shown here is derived from an EMBL/GenBank/DDBJ whole genome shotgun (WGS) entry which is preliminary data.</text>
</comment>
<reference evidence="3 4" key="1">
    <citation type="submission" date="2024-10" db="EMBL/GenBank/DDBJ databases">
        <authorList>
            <person name="Kim D."/>
        </authorList>
    </citation>
    <scope>NUCLEOTIDE SEQUENCE [LARGE SCALE GENOMIC DNA]</scope>
    <source>
        <strain evidence="3">BH-2024</strain>
    </source>
</reference>
<keyword evidence="2" id="KW-0732">Signal</keyword>
<feature type="region of interest" description="Disordered" evidence="1">
    <location>
        <begin position="79"/>
        <end position="116"/>
    </location>
</feature>
<feature type="compositionally biased region" description="Basic and acidic residues" evidence="1">
    <location>
        <begin position="87"/>
        <end position="116"/>
    </location>
</feature>
<protein>
    <recommendedName>
        <fullName evidence="5">Transmembrane protein</fullName>
    </recommendedName>
</protein>
<evidence type="ECO:0000313" key="3">
    <source>
        <dbReference type="EMBL" id="KAL3086759.1"/>
    </source>
</evidence>
<gene>
    <name evidence="3" type="ORF">niasHT_039425</name>
</gene>
<feature type="signal peptide" evidence="2">
    <location>
        <begin position="1"/>
        <end position="25"/>
    </location>
</feature>
<organism evidence="3 4">
    <name type="scientific">Heterodera trifolii</name>
    <dbReference type="NCBI Taxonomy" id="157864"/>
    <lineage>
        <taxon>Eukaryota</taxon>
        <taxon>Metazoa</taxon>
        <taxon>Ecdysozoa</taxon>
        <taxon>Nematoda</taxon>
        <taxon>Chromadorea</taxon>
        <taxon>Rhabditida</taxon>
        <taxon>Tylenchina</taxon>
        <taxon>Tylenchomorpha</taxon>
        <taxon>Tylenchoidea</taxon>
        <taxon>Heteroderidae</taxon>
        <taxon>Heteroderinae</taxon>
        <taxon>Heterodera</taxon>
    </lineage>
</organism>
<evidence type="ECO:0000256" key="2">
    <source>
        <dbReference type="SAM" id="SignalP"/>
    </source>
</evidence>
<evidence type="ECO:0008006" key="5">
    <source>
        <dbReference type="Google" id="ProtNLM"/>
    </source>
</evidence>
<dbReference type="Proteomes" id="UP001620626">
    <property type="component" value="Unassembled WGS sequence"/>
</dbReference>
<name>A0ABD2J838_9BILA</name>
<dbReference type="AlphaFoldDB" id="A0ABD2J838"/>
<evidence type="ECO:0000313" key="4">
    <source>
        <dbReference type="Proteomes" id="UP001620626"/>
    </source>
</evidence>